<keyword evidence="2" id="KW-0479">Metal-binding</keyword>
<feature type="binding site" evidence="2">
    <location>
        <position position="64"/>
    </location>
    <ligand>
        <name>Cu cation</name>
        <dbReference type="ChEBI" id="CHEBI:23378"/>
    </ligand>
</feature>
<comment type="caution">
    <text evidence="4">The sequence shown here is derived from an EMBL/GenBank/DDBJ whole genome shotgun (WGS) entry which is preliminary data.</text>
</comment>
<proteinExistence type="inferred from homology"/>
<dbReference type="EMBL" id="AFRZ01000001">
    <property type="protein sequence ID" value="EHP31286.1"/>
    <property type="molecule type" value="Genomic_DNA"/>
</dbReference>
<evidence type="ECO:0000313" key="4">
    <source>
        <dbReference type="EMBL" id="EHP31286.1"/>
    </source>
</evidence>
<organism evidence="4 5">
    <name type="scientific">Sulfurimonas gotlandica (strain DSM 19862 / JCM 16533 / GD1)</name>
    <dbReference type="NCBI Taxonomy" id="929558"/>
    <lineage>
        <taxon>Bacteria</taxon>
        <taxon>Pseudomonadati</taxon>
        <taxon>Campylobacterota</taxon>
        <taxon>Epsilonproteobacteria</taxon>
        <taxon>Campylobacterales</taxon>
        <taxon>Sulfurimonadaceae</taxon>
        <taxon>Sulfurimonas</taxon>
    </lineage>
</organism>
<keyword evidence="3" id="KW-1015">Disulfide bond</keyword>
<dbReference type="InterPro" id="IPR036249">
    <property type="entry name" value="Thioredoxin-like_sf"/>
</dbReference>
<accession>H1FTH7</accession>
<dbReference type="PATRIC" id="fig|929558.5.peg.2754"/>
<evidence type="ECO:0000313" key="5">
    <source>
        <dbReference type="Proteomes" id="UP000006431"/>
    </source>
</evidence>
<comment type="similarity">
    <text evidence="1">Belongs to the SCO1/2 family.</text>
</comment>
<sequence>MKNKKYKIVTIVLLSIFFLMVPFIQSFIFVSNTKGKIEINKELEASYVKSDRKFILLFFGYVGCVDVCTPLLEKLNTMHESKEFEAVKEDVEVMFVNLTPEVEKHQPDNFAKVFNKDFKGVYLSRKETLSIDRTFGLFFSRSLSDKTELDHTDFLYLIENASNRQVLKNIYSVHPFNKEKITEDIKQLKVRKTEDLK</sequence>
<dbReference type="Proteomes" id="UP000006431">
    <property type="component" value="Unassembled WGS sequence"/>
</dbReference>
<dbReference type="AlphaFoldDB" id="B6BJP0"/>
<feature type="disulfide bond" description="Redox-active" evidence="3">
    <location>
        <begin position="64"/>
        <end position="68"/>
    </location>
</feature>
<keyword evidence="2" id="KW-0186">Copper</keyword>
<gene>
    <name evidence="4" type="ORF">SMGD1_2764</name>
</gene>
<feature type="binding site" evidence="2">
    <location>
        <position position="151"/>
    </location>
    <ligand>
        <name>Cu cation</name>
        <dbReference type="ChEBI" id="CHEBI:23378"/>
    </ligand>
</feature>
<keyword evidence="5" id="KW-1185">Reference proteome</keyword>
<dbReference type="STRING" id="929558.SMGD1_2764"/>
<dbReference type="OrthoDB" id="9790194at2"/>
<protein>
    <submittedName>
        <fullName evidence="4">Periplasmic Cu-chaperone (Thioredoxin-fold)</fullName>
    </submittedName>
</protein>
<evidence type="ECO:0000256" key="2">
    <source>
        <dbReference type="PIRSR" id="PIRSR603782-1"/>
    </source>
</evidence>
<evidence type="ECO:0000256" key="1">
    <source>
        <dbReference type="ARBA" id="ARBA00010996"/>
    </source>
</evidence>
<evidence type="ECO:0000256" key="3">
    <source>
        <dbReference type="PIRSR" id="PIRSR603782-2"/>
    </source>
</evidence>
<feature type="binding site" evidence="2">
    <location>
        <position position="68"/>
    </location>
    <ligand>
        <name>Cu cation</name>
        <dbReference type="ChEBI" id="CHEBI:23378"/>
    </ligand>
</feature>
<name>B6BJP0_SULGG</name>
<reference evidence="4 5" key="1">
    <citation type="journal article" date="2012" name="Proc. Natl. Acad. Sci. U.S.A.">
        <title>Genome and physiology of a model Epsilonproteobacterium responsible for sulfide detoxification in marine oxygen depletion zones.</title>
        <authorList>
            <person name="Grote J."/>
            <person name="Schott T."/>
            <person name="Bruckner C.G."/>
            <person name="Glockner F.O."/>
            <person name="Jost G."/>
            <person name="Teeling H."/>
            <person name="Labrenz M."/>
            <person name="Jurgens K."/>
        </authorList>
    </citation>
    <scope>NUCLEOTIDE SEQUENCE [LARGE SCALE GENOMIC DNA]</scope>
    <source>
        <strain evidence="4 5">GD1</strain>
    </source>
</reference>
<dbReference type="RefSeq" id="WP_008337396.1">
    <property type="nucleotide sequence ID" value="NZ_AFRZ01000001.1"/>
</dbReference>
<dbReference type="Pfam" id="PF02630">
    <property type="entry name" value="SCO1-SenC"/>
    <property type="match status" value="1"/>
</dbReference>
<dbReference type="GO" id="GO:0046872">
    <property type="term" value="F:metal ion binding"/>
    <property type="evidence" value="ECO:0007669"/>
    <property type="project" value="UniProtKB-KW"/>
</dbReference>
<dbReference type="HOGENOM" id="CLU_1406491_0_0_7"/>
<dbReference type="InterPro" id="IPR003782">
    <property type="entry name" value="SCO1/SenC"/>
</dbReference>
<accession>B6BJP0</accession>
<dbReference type="Gene3D" id="3.40.30.10">
    <property type="entry name" value="Glutaredoxin"/>
    <property type="match status" value="1"/>
</dbReference>
<dbReference type="eggNOG" id="COG1999">
    <property type="taxonomic scope" value="Bacteria"/>
</dbReference>
<dbReference type="SUPFAM" id="SSF52833">
    <property type="entry name" value="Thioredoxin-like"/>
    <property type="match status" value="1"/>
</dbReference>